<dbReference type="RefSeq" id="WP_136873216.1">
    <property type="nucleotide sequence ID" value="NZ_SWBO01000001.1"/>
</dbReference>
<dbReference type="OrthoDB" id="195456at2"/>
<evidence type="ECO:0000256" key="1">
    <source>
        <dbReference type="SAM" id="SignalP"/>
    </source>
</evidence>
<keyword evidence="3" id="KW-1185">Reference proteome</keyword>
<feature type="chain" id="PRO_5020303051" evidence="1">
    <location>
        <begin position="20"/>
        <end position="191"/>
    </location>
</feature>
<sequence>MKNIVLGLFLAVISFSANAQTTATPVKYTILDASPLDVLYYPLNAVKVKKGDPSMPIIKIVYSRPAKKGREVFGVLEQFDKVWRLGANENTEISFAKTVTIGDKKIKAGTYSLFAIPTKDSWTIIVNKQTDRWGAFSYDEVNDVARVVVPITKTEKVVENFSMTFAESTEGANLFMAWDKTQVMLPIVFKK</sequence>
<accession>A0A4U1CFA3</accession>
<feature type="signal peptide" evidence="1">
    <location>
        <begin position="1"/>
        <end position="19"/>
    </location>
</feature>
<protein>
    <submittedName>
        <fullName evidence="2">DUF2911 domain-containing protein</fullName>
    </submittedName>
</protein>
<keyword evidence="1" id="KW-0732">Signal</keyword>
<dbReference type="InterPro" id="IPR021314">
    <property type="entry name" value="DUF2911"/>
</dbReference>
<evidence type="ECO:0000313" key="2">
    <source>
        <dbReference type="EMBL" id="TKC03021.1"/>
    </source>
</evidence>
<dbReference type="Proteomes" id="UP000310477">
    <property type="component" value="Unassembled WGS sequence"/>
</dbReference>
<dbReference type="AlphaFoldDB" id="A0A4U1CFA3"/>
<organism evidence="2 3">
    <name type="scientific">Pedobacter cryotolerans</name>
    <dbReference type="NCBI Taxonomy" id="2571270"/>
    <lineage>
        <taxon>Bacteria</taxon>
        <taxon>Pseudomonadati</taxon>
        <taxon>Bacteroidota</taxon>
        <taxon>Sphingobacteriia</taxon>
        <taxon>Sphingobacteriales</taxon>
        <taxon>Sphingobacteriaceae</taxon>
        <taxon>Pedobacter</taxon>
    </lineage>
</organism>
<reference evidence="2 3" key="1">
    <citation type="submission" date="2019-04" db="EMBL/GenBank/DDBJ databases">
        <title>Pedobacter sp. AR-2-6 sp. nov., isolated from Arctic soil.</title>
        <authorList>
            <person name="Dahal R.H."/>
            <person name="Kim D.-U."/>
        </authorList>
    </citation>
    <scope>NUCLEOTIDE SEQUENCE [LARGE SCALE GENOMIC DNA]</scope>
    <source>
        <strain evidence="2 3">AR-2-6</strain>
    </source>
</reference>
<proteinExistence type="predicted"/>
<name>A0A4U1CFA3_9SPHI</name>
<gene>
    <name evidence="2" type="ORF">FA045_00185</name>
</gene>
<dbReference type="Pfam" id="PF11138">
    <property type="entry name" value="DUF2911"/>
    <property type="match status" value="1"/>
</dbReference>
<evidence type="ECO:0000313" key="3">
    <source>
        <dbReference type="Proteomes" id="UP000310477"/>
    </source>
</evidence>
<comment type="caution">
    <text evidence="2">The sequence shown here is derived from an EMBL/GenBank/DDBJ whole genome shotgun (WGS) entry which is preliminary data.</text>
</comment>
<dbReference type="EMBL" id="SWBO01000001">
    <property type="protein sequence ID" value="TKC03021.1"/>
    <property type="molecule type" value="Genomic_DNA"/>
</dbReference>